<feature type="region of interest" description="Disordered" evidence="1">
    <location>
        <begin position="34"/>
        <end position="59"/>
    </location>
</feature>
<evidence type="ECO:0000256" key="1">
    <source>
        <dbReference type="SAM" id="MobiDB-lite"/>
    </source>
</evidence>
<proteinExistence type="predicted"/>
<keyword evidence="4" id="KW-1185">Reference proteome</keyword>
<feature type="domain" description="DUF7950" evidence="2">
    <location>
        <begin position="163"/>
        <end position="294"/>
    </location>
</feature>
<dbReference type="InterPro" id="IPR057710">
    <property type="entry name" value="DUF7950"/>
</dbReference>
<gene>
    <name evidence="3" type="ORF">O6P43_022578</name>
</gene>
<protein>
    <submittedName>
        <fullName evidence="3">von willebrand factor A domain protein</fullName>
    </submittedName>
</protein>
<name>A0AAD7PHR5_QUISA</name>
<dbReference type="PANTHER" id="PTHR33595:SF7">
    <property type="entry name" value="OS12G0242500 PROTEIN"/>
    <property type="match status" value="1"/>
</dbReference>
<dbReference type="AlphaFoldDB" id="A0AAD7PHR5"/>
<organism evidence="3 4">
    <name type="scientific">Quillaja saponaria</name>
    <name type="common">Soap bark tree</name>
    <dbReference type="NCBI Taxonomy" id="32244"/>
    <lineage>
        <taxon>Eukaryota</taxon>
        <taxon>Viridiplantae</taxon>
        <taxon>Streptophyta</taxon>
        <taxon>Embryophyta</taxon>
        <taxon>Tracheophyta</taxon>
        <taxon>Spermatophyta</taxon>
        <taxon>Magnoliopsida</taxon>
        <taxon>eudicotyledons</taxon>
        <taxon>Gunneridae</taxon>
        <taxon>Pentapetalae</taxon>
        <taxon>rosids</taxon>
        <taxon>fabids</taxon>
        <taxon>Fabales</taxon>
        <taxon>Quillajaceae</taxon>
        <taxon>Quillaja</taxon>
    </lineage>
</organism>
<dbReference type="EMBL" id="JARAOO010000009">
    <property type="protein sequence ID" value="KAJ7956083.1"/>
    <property type="molecule type" value="Genomic_DNA"/>
</dbReference>
<dbReference type="Pfam" id="PF25821">
    <property type="entry name" value="DUF7950"/>
    <property type="match status" value="1"/>
</dbReference>
<comment type="caution">
    <text evidence="3">The sequence shown here is derived from an EMBL/GenBank/DDBJ whole genome shotgun (WGS) entry which is preliminary data.</text>
</comment>
<evidence type="ECO:0000313" key="4">
    <source>
        <dbReference type="Proteomes" id="UP001163823"/>
    </source>
</evidence>
<evidence type="ECO:0000259" key="2">
    <source>
        <dbReference type="Pfam" id="PF25821"/>
    </source>
</evidence>
<dbReference type="KEGG" id="qsa:O6P43_022578"/>
<sequence>MMDGRGGCCIARYAGGTYGMSTVDRIMRQFRPIAPKPATGSTSSGKSSEKGLNKGCRAKRKYVKDNNNINKRCNRRRKASPEERDTMVTLPLLPETPDRKDFPFRDATVITKEVVKRSVKSPIWLNFENCSSDGNMDPSVYLYGGKKTEQTVVMPQPVRVEYSYVTVQCATEKWMDGGLLGSTDEERKVKLGKDTCPGFISDKYGRVTWTNTAYRKILCLKNDDEEVVMKVRLVIAEKVVVAVRELPPDTAFTCKVRVESTCGKERSSLTVPCDVWQMESGGFAWRLDVKAALSLSLGR</sequence>
<accession>A0AAD7PHR5</accession>
<reference evidence="3" key="1">
    <citation type="journal article" date="2023" name="Science">
        <title>Elucidation of the pathway for biosynthesis of saponin adjuvants from the soapbark tree.</title>
        <authorList>
            <person name="Reed J."/>
            <person name="Orme A."/>
            <person name="El-Demerdash A."/>
            <person name="Owen C."/>
            <person name="Martin L.B.B."/>
            <person name="Misra R.C."/>
            <person name="Kikuchi S."/>
            <person name="Rejzek M."/>
            <person name="Martin A.C."/>
            <person name="Harkess A."/>
            <person name="Leebens-Mack J."/>
            <person name="Louveau T."/>
            <person name="Stephenson M.J."/>
            <person name="Osbourn A."/>
        </authorList>
    </citation>
    <scope>NUCLEOTIDE SEQUENCE</scope>
    <source>
        <strain evidence="3">S10</strain>
    </source>
</reference>
<dbReference type="PANTHER" id="PTHR33595">
    <property type="entry name" value="VON WILLEBRAND FACTOR A DOMAIN PROTEIN"/>
    <property type="match status" value="1"/>
</dbReference>
<dbReference type="Proteomes" id="UP001163823">
    <property type="component" value="Chromosome 9"/>
</dbReference>
<evidence type="ECO:0000313" key="3">
    <source>
        <dbReference type="EMBL" id="KAJ7956083.1"/>
    </source>
</evidence>